<dbReference type="GO" id="GO:0051301">
    <property type="term" value="P:cell division"/>
    <property type="evidence" value="ECO:0007669"/>
    <property type="project" value="UniProtKB-KW"/>
</dbReference>
<comment type="similarity">
    <text evidence="5 17">Belongs to the MurB family.</text>
</comment>
<dbReference type="Gene3D" id="3.30.43.10">
    <property type="entry name" value="Uridine Diphospho-n-acetylenolpyruvylglucosamine Reductase, domain 2"/>
    <property type="match status" value="1"/>
</dbReference>
<evidence type="ECO:0000256" key="4">
    <source>
        <dbReference type="ARBA" id="ARBA00004752"/>
    </source>
</evidence>
<dbReference type="EC" id="1.3.1.98" evidence="17"/>
<organism evidence="19 20">
    <name type="scientific">Actinomyces ruminicola</name>
    <dbReference type="NCBI Taxonomy" id="332524"/>
    <lineage>
        <taxon>Bacteria</taxon>
        <taxon>Bacillati</taxon>
        <taxon>Actinomycetota</taxon>
        <taxon>Actinomycetes</taxon>
        <taxon>Actinomycetales</taxon>
        <taxon>Actinomycetaceae</taxon>
        <taxon>Actinomyces</taxon>
    </lineage>
</organism>
<dbReference type="GO" id="GO:0005829">
    <property type="term" value="C:cytosol"/>
    <property type="evidence" value="ECO:0007669"/>
    <property type="project" value="TreeGrafter"/>
</dbReference>
<name>A0A1G9YM38_9ACTO</name>
<dbReference type="UniPathway" id="UPA00219"/>
<keyword evidence="13 17" id="KW-0560">Oxidoreductase</keyword>
<evidence type="ECO:0000256" key="7">
    <source>
        <dbReference type="ARBA" id="ARBA00022618"/>
    </source>
</evidence>
<dbReference type="Pfam" id="PF01565">
    <property type="entry name" value="FAD_binding_4"/>
    <property type="match status" value="1"/>
</dbReference>
<dbReference type="InterPro" id="IPR003170">
    <property type="entry name" value="MurB"/>
</dbReference>
<dbReference type="SUPFAM" id="SSF56194">
    <property type="entry name" value="Uridine diphospho-N-Acetylenolpyruvylglucosamine reductase, MurB, C-terminal domain"/>
    <property type="match status" value="1"/>
</dbReference>
<dbReference type="GO" id="GO:0008762">
    <property type="term" value="F:UDP-N-acetylmuramate dehydrogenase activity"/>
    <property type="evidence" value="ECO:0007669"/>
    <property type="project" value="UniProtKB-UniRule"/>
</dbReference>
<evidence type="ECO:0000256" key="6">
    <source>
        <dbReference type="ARBA" id="ARBA00022490"/>
    </source>
</evidence>
<evidence type="ECO:0000256" key="17">
    <source>
        <dbReference type="HAMAP-Rule" id="MF_00037"/>
    </source>
</evidence>
<evidence type="ECO:0000259" key="18">
    <source>
        <dbReference type="PROSITE" id="PS51387"/>
    </source>
</evidence>
<protein>
    <recommendedName>
        <fullName evidence="17">UDP-N-acetylenolpyruvoylglucosamine reductase</fullName>
        <ecNumber evidence="17">1.3.1.98</ecNumber>
    </recommendedName>
    <alternativeName>
        <fullName evidence="17">UDP-N-acetylmuramate dehydrogenase</fullName>
    </alternativeName>
</protein>
<dbReference type="Pfam" id="PF02873">
    <property type="entry name" value="MurB_C"/>
    <property type="match status" value="1"/>
</dbReference>
<reference evidence="19 20" key="1">
    <citation type="submission" date="2016-10" db="EMBL/GenBank/DDBJ databases">
        <authorList>
            <person name="de Groot N.N."/>
        </authorList>
    </citation>
    <scope>NUCLEOTIDE SEQUENCE [LARGE SCALE GENOMIC DNA]</scope>
    <source>
        <strain evidence="19 20">KPR-7B</strain>
    </source>
</reference>
<dbReference type="PANTHER" id="PTHR21071:SF4">
    <property type="entry name" value="UDP-N-ACETYLENOLPYRUVOYLGLUCOSAMINE REDUCTASE"/>
    <property type="match status" value="1"/>
</dbReference>
<evidence type="ECO:0000313" key="19">
    <source>
        <dbReference type="EMBL" id="SDN09575.1"/>
    </source>
</evidence>
<evidence type="ECO:0000256" key="11">
    <source>
        <dbReference type="ARBA" id="ARBA00022960"/>
    </source>
</evidence>
<dbReference type="EMBL" id="FNHU01000013">
    <property type="protein sequence ID" value="SDN09575.1"/>
    <property type="molecule type" value="Genomic_DNA"/>
</dbReference>
<keyword evidence="9 17" id="KW-0274">FAD</keyword>
<dbReference type="Proteomes" id="UP000199671">
    <property type="component" value="Unassembled WGS sequence"/>
</dbReference>
<evidence type="ECO:0000256" key="12">
    <source>
        <dbReference type="ARBA" id="ARBA00022984"/>
    </source>
</evidence>
<feature type="active site" evidence="17">
    <location>
        <position position="217"/>
    </location>
</feature>
<sequence>MQLPPDVGRFGLSTPAPLSGTEACTTPISVHADPADWPAPVPALARPLGEAAPIGRAPALAELTTLRVGGPVGSYVEAHTEAELIDAVRQADAVGTPLLVIGGGSNILAADAGFPGVVVRDARRQVTLSADDRCGGVEFTATAGTTWDDLVREAIANQWGGFAPLSGIPGTVGAAPVQNIGAYGAEVAELLASVRAWDRAEGRPAQLPLARLRLGYRDSDLKRSLTDADIGGGRTWGPTGRWVVLSVTFSVRAASLSAPIAYAQLARTLGVEVGERADARAVRDAVLELRRSKGMVLDDADHDTWSAGSFFTNPILTSEQAEALPAAAPRFPVTDHSRAVAGTRQAPVVEGLVKTSAAWLIDHAGFGKGFALPEAGADPAAGLSTKHVLALTNRGGARAADLTALRDAVVAGVHERFGVTLVPEPVHVGF</sequence>
<comment type="catalytic activity">
    <reaction evidence="16 17">
        <text>UDP-N-acetyl-alpha-D-muramate + NADP(+) = UDP-N-acetyl-3-O-(1-carboxyvinyl)-alpha-D-glucosamine + NADPH + H(+)</text>
        <dbReference type="Rhea" id="RHEA:12248"/>
        <dbReference type="ChEBI" id="CHEBI:15378"/>
        <dbReference type="ChEBI" id="CHEBI:57783"/>
        <dbReference type="ChEBI" id="CHEBI:58349"/>
        <dbReference type="ChEBI" id="CHEBI:68483"/>
        <dbReference type="ChEBI" id="CHEBI:70757"/>
        <dbReference type="EC" id="1.3.1.98"/>
    </reaction>
</comment>
<feature type="active site" evidence="17">
    <location>
        <position position="424"/>
    </location>
</feature>
<dbReference type="InterPro" id="IPR036635">
    <property type="entry name" value="MurB_C_sf"/>
</dbReference>
<evidence type="ECO:0000256" key="8">
    <source>
        <dbReference type="ARBA" id="ARBA00022630"/>
    </source>
</evidence>
<dbReference type="InterPro" id="IPR016167">
    <property type="entry name" value="FAD-bd_PCMH_sub1"/>
</dbReference>
<dbReference type="GO" id="GO:0008360">
    <property type="term" value="P:regulation of cell shape"/>
    <property type="evidence" value="ECO:0007669"/>
    <property type="project" value="UniProtKB-KW"/>
</dbReference>
<keyword evidence="6 17" id="KW-0963">Cytoplasm</keyword>
<keyword evidence="8 17" id="KW-0285">Flavoprotein</keyword>
<keyword evidence="14 17" id="KW-0131">Cell cycle</keyword>
<evidence type="ECO:0000256" key="16">
    <source>
        <dbReference type="ARBA" id="ARBA00048914"/>
    </source>
</evidence>
<dbReference type="HAMAP" id="MF_00037">
    <property type="entry name" value="MurB"/>
    <property type="match status" value="1"/>
</dbReference>
<dbReference type="PROSITE" id="PS51387">
    <property type="entry name" value="FAD_PCMH"/>
    <property type="match status" value="1"/>
</dbReference>
<feature type="domain" description="FAD-binding PCMH-type" evidence="18">
    <location>
        <begin position="68"/>
        <end position="254"/>
    </location>
</feature>
<dbReference type="Gene3D" id="3.30.465.10">
    <property type="match status" value="1"/>
</dbReference>
<dbReference type="GO" id="GO:0071949">
    <property type="term" value="F:FAD binding"/>
    <property type="evidence" value="ECO:0007669"/>
    <property type="project" value="InterPro"/>
</dbReference>
<dbReference type="InterPro" id="IPR006094">
    <property type="entry name" value="Oxid_FAD_bind_N"/>
</dbReference>
<comment type="function">
    <text evidence="2 17">Cell wall formation.</text>
</comment>
<comment type="subcellular location">
    <subcellularLocation>
        <location evidence="3 17">Cytoplasm</location>
    </subcellularLocation>
</comment>
<evidence type="ECO:0000256" key="1">
    <source>
        <dbReference type="ARBA" id="ARBA00001974"/>
    </source>
</evidence>
<dbReference type="GO" id="GO:0009252">
    <property type="term" value="P:peptidoglycan biosynthetic process"/>
    <property type="evidence" value="ECO:0007669"/>
    <property type="project" value="UniProtKB-UniRule"/>
</dbReference>
<evidence type="ECO:0000256" key="5">
    <source>
        <dbReference type="ARBA" id="ARBA00010485"/>
    </source>
</evidence>
<keyword evidence="7 17" id="KW-0132">Cell division</keyword>
<evidence type="ECO:0000256" key="3">
    <source>
        <dbReference type="ARBA" id="ARBA00004496"/>
    </source>
</evidence>
<dbReference type="InterPro" id="IPR036318">
    <property type="entry name" value="FAD-bd_PCMH-like_sf"/>
</dbReference>
<evidence type="ECO:0000256" key="2">
    <source>
        <dbReference type="ARBA" id="ARBA00003921"/>
    </source>
</evidence>
<dbReference type="SUPFAM" id="SSF56176">
    <property type="entry name" value="FAD-binding/transporter-associated domain-like"/>
    <property type="match status" value="1"/>
</dbReference>
<dbReference type="PANTHER" id="PTHR21071">
    <property type="entry name" value="UDP-N-ACETYLENOLPYRUVOYLGLUCOSAMINE REDUCTASE"/>
    <property type="match status" value="1"/>
</dbReference>
<feature type="active site" description="Proton donor" evidence="17">
    <location>
        <position position="309"/>
    </location>
</feature>
<dbReference type="InterPro" id="IPR011601">
    <property type="entry name" value="MurB_C"/>
</dbReference>
<keyword evidence="12 17" id="KW-0573">Peptidoglycan synthesis</keyword>
<dbReference type="NCBIfam" id="NF010478">
    <property type="entry name" value="PRK13903.1"/>
    <property type="match status" value="1"/>
</dbReference>
<dbReference type="Gene3D" id="3.90.78.10">
    <property type="entry name" value="UDP-N-acetylenolpyruvoylglucosamine reductase, C-terminal domain"/>
    <property type="match status" value="1"/>
</dbReference>
<evidence type="ECO:0000256" key="15">
    <source>
        <dbReference type="ARBA" id="ARBA00023316"/>
    </source>
</evidence>
<dbReference type="OrthoDB" id="9804753at2"/>
<dbReference type="RefSeq" id="WP_092611905.1">
    <property type="nucleotide sequence ID" value="NZ_FNHU01000013.1"/>
</dbReference>
<evidence type="ECO:0000256" key="9">
    <source>
        <dbReference type="ARBA" id="ARBA00022827"/>
    </source>
</evidence>
<keyword evidence="10 17" id="KW-0521">NADP</keyword>
<comment type="pathway">
    <text evidence="4 17">Cell wall biogenesis; peptidoglycan biosynthesis.</text>
</comment>
<dbReference type="InterPro" id="IPR016166">
    <property type="entry name" value="FAD-bd_PCMH"/>
</dbReference>
<evidence type="ECO:0000256" key="14">
    <source>
        <dbReference type="ARBA" id="ARBA00023306"/>
    </source>
</evidence>
<accession>A0A1G9YM38</accession>
<keyword evidence="11 17" id="KW-0133">Cell shape</keyword>
<proteinExistence type="inferred from homology"/>
<comment type="cofactor">
    <cofactor evidence="1 17">
        <name>FAD</name>
        <dbReference type="ChEBI" id="CHEBI:57692"/>
    </cofactor>
</comment>
<dbReference type="GO" id="GO:0071555">
    <property type="term" value="P:cell wall organization"/>
    <property type="evidence" value="ECO:0007669"/>
    <property type="project" value="UniProtKB-KW"/>
</dbReference>
<dbReference type="InterPro" id="IPR016169">
    <property type="entry name" value="FAD-bd_PCMH_sub2"/>
</dbReference>
<evidence type="ECO:0000256" key="10">
    <source>
        <dbReference type="ARBA" id="ARBA00022857"/>
    </source>
</evidence>
<evidence type="ECO:0000256" key="13">
    <source>
        <dbReference type="ARBA" id="ARBA00023002"/>
    </source>
</evidence>
<gene>
    <name evidence="17" type="primary">murB</name>
    <name evidence="19" type="ORF">SAMN04487766_11341</name>
</gene>
<evidence type="ECO:0000313" key="20">
    <source>
        <dbReference type="Proteomes" id="UP000199671"/>
    </source>
</evidence>
<keyword evidence="15 17" id="KW-0961">Cell wall biogenesis/degradation</keyword>
<dbReference type="AlphaFoldDB" id="A0A1G9YM38"/>